<gene>
    <name evidence="6" type="ORF">GGR34_000483</name>
</gene>
<dbReference type="Pfam" id="PF21351">
    <property type="entry name" value="TetR_C_41"/>
    <property type="match status" value="1"/>
</dbReference>
<evidence type="ECO:0000313" key="6">
    <source>
        <dbReference type="EMBL" id="MBB4038854.1"/>
    </source>
</evidence>
<evidence type="ECO:0000256" key="2">
    <source>
        <dbReference type="ARBA" id="ARBA00023125"/>
    </source>
</evidence>
<dbReference type="RefSeq" id="WP_027314394.1">
    <property type="nucleotide sequence ID" value="NZ_JACIDC010000001.1"/>
</dbReference>
<keyword evidence="7" id="KW-1185">Reference proteome</keyword>
<dbReference type="Proteomes" id="UP000519439">
    <property type="component" value="Unassembled WGS sequence"/>
</dbReference>
<evidence type="ECO:0000259" key="5">
    <source>
        <dbReference type="PROSITE" id="PS50977"/>
    </source>
</evidence>
<dbReference type="PRINTS" id="PR00455">
    <property type="entry name" value="HTHTETR"/>
</dbReference>
<feature type="DNA-binding region" description="H-T-H motif" evidence="4">
    <location>
        <begin position="35"/>
        <end position="54"/>
    </location>
</feature>
<dbReference type="SUPFAM" id="SSF46689">
    <property type="entry name" value="Homeodomain-like"/>
    <property type="match status" value="1"/>
</dbReference>
<proteinExistence type="predicted"/>
<keyword evidence="2 4" id="KW-0238">DNA-binding</keyword>
<comment type="caution">
    <text evidence="6">The sequence shown here is derived from an EMBL/GenBank/DDBJ whole genome shotgun (WGS) entry which is preliminary data.</text>
</comment>
<accession>A0A7W6ICG0</accession>
<dbReference type="Gene3D" id="1.10.357.10">
    <property type="entry name" value="Tetracycline Repressor, domain 2"/>
    <property type="match status" value="1"/>
</dbReference>
<dbReference type="InterPro" id="IPR009057">
    <property type="entry name" value="Homeodomain-like_sf"/>
</dbReference>
<feature type="domain" description="HTH tetR-type" evidence="5">
    <location>
        <begin position="12"/>
        <end position="72"/>
    </location>
</feature>
<dbReference type="GO" id="GO:0000976">
    <property type="term" value="F:transcription cis-regulatory region binding"/>
    <property type="evidence" value="ECO:0007669"/>
    <property type="project" value="TreeGrafter"/>
</dbReference>
<evidence type="ECO:0000256" key="4">
    <source>
        <dbReference type="PROSITE-ProRule" id="PRU00335"/>
    </source>
</evidence>
<evidence type="ECO:0000256" key="1">
    <source>
        <dbReference type="ARBA" id="ARBA00023015"/>
    </source>
</evidence>
<dbReference type="EMBL" id="JACIDC010000001">
    <property type="protein sequence ID" value="MBB4038854.1"/>
    <property type="molecule type" value="Genomic_DNA"/>
</dbReference>
<dbReference type="InterPro" id="IPR049484">
    <property type="entry name" value="Rv0078-like_C"/>
</dbReference>
<organism evidence="6 7">
    <name type="scientific">Microvirga flocculans</name>
    <dbReference type="NCBI Taxonomy" id="217168"/>
    <lineage>
        <taxon>Bacteria</taxon>
        <taxon>Pseudomonadati</taxon>
        <taxon>Pseudomonadota</taxon>
        <taxon>Alphaproteobacteria</taxon>
        <taxon>Hyphomicrobiales</taxon>
        <taxon>Methylobacteriaceae</taxon>
        <taxon>Microvirga</taxon>
    </lineage>
</organism>
<keyword evidence="1" id="KW-0805">Transcription regulation</keyword>
<dbReference type="GO" id="GO:0003700">
    <property type="term" value="F:DNA-binding transcription factor activity"/>
    <property type="evidence" value="ECO:0007669"/>
    <property type="project" value="TreeGrafter"/>
</dbReference>
<dbReference type="InterPro" id="IPR001647">
    <property type="entry name" value="HTH_TetR"/>
</dbReference>
<reference evidence="6 7" key="1">
    <citation type="submission" date="2020-08" db="EMBL/GenBank/DDBJ databases">
        <title>Genomic Encyclopedia of Type Strains, Phase IV (KMG-IV): sequencing the most valuable type-strain genomes for metagenomic binning, comparative biology and taxonomic classification.</title>
        <authorList>
            <person name="Goeker M."/>
        </authorList>
    </citation>
    <scope>NUCLEOTIDE SEQUENCE [LARGE SCALE GENOMIC DNA]</scope>
    <source>
        <strain evidence="6 7">DSM 15743</strain>
    </source>
</reference>
<evidence type="ECO:0000256" key="3">
    <source>
        <dbReference type="ARBA" id="ARBA00023163"/>
    </source>
</evidence>
<dbReference type="PROSITE" id="PS01081">
    <property type="entry name" value="HTH_TETR_1"/>
    <property type="match status" value="1"/>
</dbReference>
<dbReference type="PANTHER" id="PTHR30055:SF234">
    <property type="entry name" value="HTH-TYPE TRANSCRIPTIONAL REGULATOR BETI"/>
    <property type="match status" value="1"/>
</dbReference>
<keyword evidence="3" id="KW-0804">Transcription</keyword>
<sequence length="194" mass="20679">MQPRRSNPERAEATRTALLQAARRLFIEKGYAETSTPEIVVAAQVTRGALYHHFADKRDLFRAVLEREAKAVADEIEKVAAPDKRPREALVAGSLAYLDAMSVPGRTRLLLIDGPAVLGSMGIASIDEAHAARSLSEGLEAVLGPEPNAFSIQAMTTLLSAAFDRAALAIEAGADPAEFKAAMICLVERVVASA</sequence>
<dbReference type="AlphaFoldDB" id="A0A7W6ICG0"/>
<dbReference type="PROSITE" id="PS50977">
    <property type="entry name" value="HTH_TETR_2"/>
    <property type="match status" value="1"/>
</dbReference>
<name>A0A7W6ICG0_9HYPH</name>
<dbReference type="Pfam" id="PF00440">
    <property type="entry name" value="TetR_N"/>
    <property type="match status" value="1"/>
</dbReference>
<dbReference type="PANTHER" id="PTHR30055">
    <property type="entry name" value="HTH-TYPE TRANSCRIPTIONAL REGULATOR RUTR"/>
    <property type="match status" value="1"/>
</dbReference>
<dbReference type="InterPro" id="IPR050109">
    <property type="entry name" value="HTH-type_TetR-like_transc_reg"/>
</dbReference>
<dbReference type="InterPro" id="IPR023772">
    <property type="entry name" value="DNA-bd_HTH_TetR-type_CS"/>
</dbReference>
<evidence type="ECO:0000313" key="7">
    <source>
        <dbReference type="Proteomes" id="UP000519439"/>
    </source>
</evidence>
<protein>
    <submittedName>
        <fullName evidence="6">AcrR family transcriptional regulator</fullName>
    </submittedName>
</protein>